<keyword evidence="9" id="KW-0460">Magnesium</keyword>
<comment type="cofactor">
    <cofactor evidence="9">
        <name>Mg(2+)</name>
        <dbReference type="ChEBI" id="CHEBI:18420"/>
    </cofactor>
    <text evidence="9">Binds 2 Mg(2+) per subunit.</text>
</comment>
<dbReference type="EMBL" id="BK013736">
    <property type="protein sequence ID" value="DAD51155.1"/>
    <property type="molecule type" value="Genomic_RNA"/>
</dbReference>
<keyword evidence="12" id="KW-1185">Reference proteome</keyword>
<keyword evidence="5" id="KW-0547">Nucleotide-binding</keyword>
<dbReference type="InterPro" id="IPR007096">
    <property type="entry name" value="RNA-dir_Rpol_cat_phage"/>
</dbReference>
<keyword evidence="9" id="KW-0479">Metal-binding</keyword>
<evidence type="ECO:0000256" key="7">
    <source>
        <dbReference type="ARBA" id="ARBA00030248"/>
    </source>
</evidence>
<feature type="binding site" evidence="9">
    <location>
        <position position="347"/>
    </location>
    <ligand>
        <name>Mg(2+)</name>
        <dbReference type="ChEBI" id="CHEBI:18420"/>
        <label>2</label>
    </ligand>
</feature>
<dbReference type="KEGG" id="vg:80399132"/>
<reference evidence="11" key="1">
    <citation type="submission" date="2020-09" db="EMBL/GenBank/DDBJ databases">
        <title>Leviviricetes taxonomy.</title>
        <authorList>
            <person name="Stockdale S.R."/>
            <person name="Callanan J."/>
            <person name="Adriaenssens E.M."/>
            <person name="Kuhn J.H."/>
            <person name="Rumnieks J."/>
            <person name="Shkoporov A."/>
            <person name="Draper L.A."/>
            <person name="Ross P."/>
            <person name="Hill C."/>
        </authorList>
    </citation>
    <scope>NUCLEOTIDE SEQUENCE</scope>
</reference>
<evidence type="ECO:0000256" key="3">
    <source>
        <dbReference type="ARBA" id="ARBA00022679"/>
    </source>
</evidence>
<keyword evidence="6" id="KW-0693">Viral RNA replication</keyword>
<evidence type="ECO:0000256" key="4">
    <source>
        <dbReference type="ARBA" id="ARBA00022695"/>
    </source>
</evidence>
<comment type="catalytic activity">
    <reaction evidence="8">
        <text>RNA(n) + a ribonucleoside 5'-triphosphate = RNA(n+1) + diphosphate</text>
        <dbReference type="Rhea" id="RHEA:21248"/>
        <dbReference type="Rhea" id="RHEA-COMP:14527"/>
        <dbReference type="Rhea" id="RHEA-COMP:17342"/>
        <dbReference type="ChEBI" id="CHEBI:33019"/>
        <dbReference type="ChEBI" id="CHEBI:61557"/>
        <dbReference type="ChEBI" id="CHEBI:140395"/>
        <dbReference type="EC" id="2.7.7.48"/>
    </reaction>
</comment>
<dbReference type="GO" id="GO:0000166">
    <property type="term" value="F:nucleotide binding"/>
    <property type="evidence" value="ECO:0007669"/>
    <property type="project" value="UniProtKB-KW"/>
</dbReference>
<evidence type="ECO:0000256" key="8">
    <source>
        <dbReference type="ARBA" id="ARBA00048744"/>
    </source>
</evidence>
<gene>
    <name evidence="11" type="primary">SRR7976310_12_3</name>
</gene>
<feature type="binding site" evidence="9">
    <location>
        <position position="348"/>
    </location>
    <ligand>
        <name>Mg(2+)</name>
        <dbReference type="ChEBI" id="CHEBI:18420"/>
        <label>2</label>
    </ligand>
</feature>
<dbReference type="GO" id="GO:0039694">
    <property type="term" value="P:viral RNA genome replication"/>
    <property type="evidence" value="ECO:0007669"/>
    <property type="project" value="InterPro"/>
</dbReference>
<dbReference type="Pfam" id="PF03431">
    <property type="entry name" value="RNA_replicase_B"/>
    <property type="match status" value="1"/>
</dbReference>
<sequence length="534" mass="60471">MNVKVKETKLKYREFPAKPALLERRDVTHAFFSQTMLSIGFPDIKPSEAIAMPMPDLYQGVRSFRQEYWAAEMWSKHPFELGVDREQAAKLAFYEAETRCKESNERLYDGWNKPWSNSRRSTLSKARRLISQLIGDITPHEVVRRAGWGPGVSTSLKRSRCSHQHKWEFGAHATKAALPWVTGLFEWASLPDREITLVTGNKVTTVPKNAKTERTIAVEPDWNMFFQRGMGSAIRKRLNRVGLLHPDSQIRNQRLAAAGSQSNTFGTIDLSSASDSVSLALCELLLPAHVFEMMLSLRSSIGTYDGVSASYEKISSMGNGFTFELETLLFWALGTSVTAGGVVCYGDDIIVACHEDGLRVIELLEFCGFKVNAKKTFTTGNFRESCGGHYFKGVDVTPPYFRKPITSTTRYISAANSLSRRISWLDAQYVRMFRDSWRMLSEHVPRKFRGPQTAGDVCLWSTFDKCTPVWEPAWQCFVGKGLRWDRAKSPAPEWGRLQAALHGDTHVEEFATPEEVAKVCYWYADRWSDSVSSF</sequence>
<feature type="domain" description="RdRp catalytic" evidence="10">
    <location>
        <begin position="254"/>
        <end position="380"/>
    </location>
</feature>
<evidence type="ECO:0000256" key="5">
    <source>
        <dbReference type="ARBA" id="ARBA00022741"/>
    </source>
</evidence>
<evidence type="ECO:0000256" key="1">
    <source>
        <dbReference type="ARBA" id="ARBA00012494"/>
    </source>
</evidence>
<dbReference type="Proteomes" id="UP000680425">
    <property type="component" value="Segment"/>
</dbReference>
<dbReference type="SUPFAM" id="SSF56672">
    <property type="entry name" value="DNA/RNA polymerases"/>
    <property type="match status" value="1"/>
</dbReference>
<name>A0A8S5L0Z7_9VIRU</name>
<keyword evidence="3" id="KW-0808">Transferase</keyword>
<protein>
    <recommendedName>
        <fullName evidence="1">RNA-directed RNA polymerase</fullName>
        <ecNumber evidence="1">2.7.7.48</ecNumber>
    </recommendedName>
    <alternativeName>
        <fullName evidence="7">RNA replicase beta chain</fullName>
    </alternativeName>
</protein>
<proteinExistence type="predicted"/>
<dbReference type="PROSITE" id="PS50522">
    <property type="entry name" value="RDRP_PHAGE"/>
    <property type="match status" value="1"/>
</dbReference>
<evidence type="ECO:0000256" key="6">
    <source>
        <dbReference type="ARBA" id="ARBA00022953"/>
    </source>
</evidence>
<dbReference type="InterPro" id="IPR005093">
    <property type="entry name" value="RNArep_beta"/>
</dbReference>
<evidence type="ECO:0000259" key="10">
    <source>
        <dbReference type="PROSITE" id="PS50522"/>
    </source>
</evidence>
<feature type="binding site" evidence="9">
    <location>
        <position position="269"/>
    </location>
    <ligand>
        <name>Mg(2+)</name>
        <dbReference type="ChEBI" id="CHEBI:18420"/>
        <label>2</label>
    </ligand>
</feature>
<evidence type="ECO:0000256" key="9">
    <source>
        <dbReference type="PIRSR" id="PIRSR605093-1"/>
    </source>
</evidence>
<keyword evidence="4" id="KW-0548">Nucleotidyltransferase</keyword>
<evidence type="ECO:0000313" key="12">
    <source>
        <dbReference type="Proteomes" id="UP000680425"/>
    </source>
</evidence>
<dbReference type="GO" id="GO:0003968">
    <property type="term" value="F:RNA-directed RNA polymerase activity"/>
    <property type="evidence" value="ECO:0007669"/>
    <property type="project" value="UniProtKB-KW"/>
</dbReference>
<dbReference type="GO" id="GO:0046872">
    <property type="term" value="F:metal ion binding"/>
    <property type="evidence" value="ECO:0007669"/>
    <property type="project" value="UniProtKB-KW"/>
</dbReference>
<evidence type="ECO:0000313" key="11">
    <source>
        <dbReference type="EMBL" id="DAD51155.1"/>
    </source>
</evidence>
<dbReference type="InterPro" id="IPR043502">
    <property type="entry name" value="DNA/RNA_pol_sf"/>
</dbReference>
<dbReference type="EC" id="2.7.7.48" evidence="1"/>
<organism evidence="11 12">
    <name type="scientific">ssRNA phage SRR7976310_12</name>
    <dbReference type="NCBI Taxonomy" id="2786674"/>
    <lineage>
        <taxon>Viruses</taxon>
        <taxon>Riboviria</taxon>
        <taxon>Orthornavirae</taxon>
        <taxon>Lenarviricota</taxon>
        <taxon>Leviviricetes</taxon>
        <taxon>Norzivirales</taxon>
        <taxon>Fiersviridae</taxon>
        <taxon>Tohvovirus</taxon>
        <taxon>Tohvovirus borborohabitans</taxon>
    </lineage>
</organism>
<keyword evidence="2 11" id="KW-0696">RNA-directed RNA polymerase</keyword>
<evidence type="ECO:0000256" key="2">
    <source>
        <dbReference type="ARBA" id="ARBA00022484"/>
    </source>
</evidence>
<accession>A0A8S5L0Z7</accession>
<dbReference type="RefSeq" id="YP_010769965.1">
    <property type="nucleotide sequence ID" value="NC_074121.1"/>
</dbReference>
<dbReference type="GeneID" id="80399132"/>